<gene>
    <name evidence="2" type="ORF">EA655_00705</name>
</gene>
<dbReference type="InterPro" id="IPR014944">
    <property type="entry name" value="Toxin_SymE-like"/>
</dbReference>
<evidence type="ECO:0000259" key="1">
    <source>
        <dbReference type="Pfam" id="PF08845"/>
    </source>
</evidence>
<dbReference type="Pfam" id="PF08845">
    <property type="entry name" value="SymE_toxin"/>
    <property type="match status" value="1"/>
</dbReference>
<evidence type="ECO:0000313" key="2">
    <source>
        <dbReference type="EMBL" id="TAA46250.1"/>
    </source>
</evidence>
<accession>A0A4Q8M8H6</accession>
<name>A0A4Q8M8H6_9GAMM</name>
<dbReference type="Proteomes" id="UP000294164">
    <property type="component" value="Unassembled WGS sequence"/>
</dbReference>
<dbReference type="AlphaFoldDB" id="A0A4Q8M8H6"/>
<dbReference type="EMBL" id="SHMG01000001">
    <property type="protein sequence ID" value="TAA46250.1"/>
    <property type="molecule type" value="Genomic_DNA"/>
</dbReference>
<dbReference type="RefSeq" id="WP_130533065.1">
    <property type="nucleotide sequence ID" value="NZ_SHMG01000001.1"/>
</dbReference>
<dbReference type="GO" id="GO:0003723">
    <property type="term" value="F:RNA binding"/>
    <property type="evidence" value="ECO:0007669"/>
    <property type="project" value="InterPro"/>
</dbReference>
<dbReference type="OrthoDB" id="6080577at2"/>
<organism evidence="2 3">
    <name type="scientific">Pseudoxanthomonas winnipegensis</name>
    <dbReference type="NCBI Taxonomy" id="2480810"/>
    <lineage>
        <taxon>Bacteria</taxon>
        <taxon>Pseudomonadati</taxon>
        <taxon>Pseudomonadota</taxon>
        <taxon>Gammaproteobacteria</taxon>
        <taxon>Lysobacterales</taxon>
        <taxon>Lysobacteraceae</taxon>
        <taxon>Pseudoxanthomonas</taxon>
    </lineage>
</organism>
<dbReference type="GO" id="GO:0016788">
    <property type="term" value="F:hydrolase activity, acting on ester bonds"/>
    <property type="evidence" value="ECO:0007669"/>
    <property type="project" value="InterPro"/>
</dbReference>
<sequence length="73" mass="8471">MAAKRKLLPKTRLLTVGYHYYESQHKDIELRYRPRQVPVLRLSGDWLQAAGLIVGQKARVKVTKRGLMIVPEE</sequence>
<feature type="domain" description="Toxin SymE-like" evidence="1">
    <location>
        <begin position="12"/>
        <end position="69"/>
    </location>
</feature>
<protein>
    <submittedName>
        <fullName evidence="2">Type I toxin-antitoxin system SymE family toxin</fullName>
    </submittedName>
</protein>
<comment type="caution">
    <text evidence="2">The sequence shown here is derived from an EMBL/GenBank/DDBJ whole genome shotgun (WGS) entry which is preliminary data.</text>
</comment>
<proteinExistence type="predicted"/>
<reference evidence="2 3" key="1">
    <citation type="submission" date="2019-02" db="EMBL/GenBank/DDBJ databases">
        <title>WGS of Pseudoxanthomonas species novum from clinical isolates.</title>
        <authorList>
            <person name="Bernier A.-M."/>
            <person name="Bernard K."/>
            <person name="Vachon A."/>
        </authorList>
    </citation>
    <scope>NUCLEOTIDE SEQUENCE [LARGE SCALE GENOMIC DNA]</scope>
    <source>
        <strain evidence="2 3">NML130969</strain>
    </source>
</reference>
<dbReference type="GO" id="GO:0005737">
    <property type="term" value="C:cytoplasm"/>
    <property type="evidence" value="ECO:0007669"/>
    <property type="project" value="InterPro"/>
</dbReference>
<dbReference type="GO" id="GO:0016070">
    <property type="term" value="P:RNA metabolic process"/>
    <property type="evidence" value="ECO:0007669"/>
    <property type="project" value="InterPro"/>
</dbReference>
<evidence type="ECO:0000313" key="3">
    <source>
        <dbReference type="Proteomes" id="UP000294164"/>
    </source>
</evidence>